<proteinExistence type="predicted"/>
<organism evidence="1">
    <name type="scientific">uncultured Synechococcales cyanobacterium</name>
    <dbReference type="NCBI Taxonomy" id="1936017"/>
    <lineage>
        <taxon>Bacteria</taxon>
        <taxon>Bacillati</taxon>
        <taxon>Cyanobacteriota</taxon>
        <taxon>Cyanophyceae</taxon>
        <taxon>Synechococcales</taxon>
        <taxon>environmental samples</taxon>
    </lineage>
</organism>
<gene>
    <name evidence="1" type="ORF">AVDCRST_MAG81-784</name>
</gene>
<evidence type="ECO:0000313" key="1">
    <source>
        <dbReference type="EMBL" id="CAA9562726.1"/>
    </source>
</evidence>
<dbReference type="EMBL" id="CADCWO010000048">
    <property type="protein sequence ID" value="CAA9562726.1"/>
    <property type="molecule type" value="Genomic_DNA"/>
</dbReference>
<dbReference type="AlphaFoldDB" id="A0A6J4UYA2"/>
<accession>A0A6J4UYA2</accession>
<name>A0A6J4UYA2_9CYAN</name>
<protein>
    <submittedName>
        <fullName evidence="1">Uncharacterized protein</fullName>
    </submittedName>
</protein>
<reference evidence="1" key="1">
    <citation type="submission" date="2020-02" db="EMBL/GenBank/DDBJ databases">
        <authorList>
            <person name="Meier V. D."/>
        </authorList>
    </citation>
    <scope>NUCLEOTIDE SEQUENCE</scope>
    <source>
        <strain evidence="1">AVDCRST_MAG81</strain>
    </source>
</reference>
<sequence>MMLNWQRLSLFTLGHCWFLITLPLGGVSKSLSQLEAQP</sequence>